<reference evidence="3" key="1">
    <citation type="submission" date="2018-03" db="EMBL/GenBank/DDBJ databases">
        <authorList>
            <person name="Guldener U."/>
        </authorList>
    </citation>
    <scope>NUCLEOTIDE SEQUENCE</scope>
</reference>
<keyword evidence="2" id="KW-0732">Signal</keyword>
<gene>
    <name evidence="3" type="ORF">FTOL_04458</name>
</gene>
<sequence length="83" mass="9070">MVTTKFIIMAMAACVKATPVASAPTAETTKWTGLPVEDTIDWKDVDMDAYKNHSNWNTTANDNVTAPALTTQRNLTWSTPSPL</sequence>
<evidence type="ECO:0000313" key="3">
    <source>
        <dbReference type="EMBL" id="SPJ74727.1"/>
    </source>
</evidence>
<proteinExistence type="predicted"/>
<accession>A0AAE8M5T1</accession>
<comment type="caution">
    <text evidence="3">The sequence shown here is derived from an EMBL/GenBank/DDBJ whole genome shotgun (WGS) entry which is preliminary data.</text>
</comment>
<name>A0AAE8M5T1_9HYPO</name>
<feature type="signal peptide" evidence="2">
    <location>
        <begin position="1"/>
        <end position="17"/>
    </location>
</feature>
<protein>
    <submittedName>
        <fullName evidence="3">Uncharacterized protein</fullName>
    </submittedName>
</protein>
<evidence type="ECO:0000313" key="4">
    <source>
        <dbReference type="Proteomes" id="UP001187734"/>
    </source>
</evidence>
<evidence type="ECO:0000256" key="1">
    <source>
        <dbReference type="SAM" id="MobiDB-lite"/>
    </source>
</evidence>
<organism evidence="3 4">
    <name type="scientific">Fusarium torulosum</name>
    <dbReference type="NCBI Taxonomy" id="33205"/>
    <lineage>
        <taxon>Eukaryota</taxon>
        <taxon>Fungi</taxon>
        <taxon>Dikarya</taxon>
        <taxon>Ascomycota</taxon>
        <taxon>Pezizomycotina</taxon>
        <taxon>Sordariomycetes</taxon>
        <taxon>Hypocreomycetidae</taxon>
        <taxon>Hypocreales</taxon>
        <taxon>Nectriaceae</taxon>
        <taxon>Fusarium</taxon>
    </lineage>
</organism>
<dbReference type="EMBL" id="ONZP01000134">
    <property type="protein sequence ID" value="SPJ74727.1"/>
    <property type="molecule type" value="Genomic_DNA"/>
</dbReference>
<dbReference type="AlphaFoldDB" id="A0AAE8M5T1"/>
<feature type="region of interest" description="Disordered" evidence="1">
    <location>
        <begin position="60"/>
        <end position="83"/>
    </location>
</feature>
<keyword evidence="4" id="KW-1185">Reference proteome</keyword>
<evidence type="ECO:0000256" key="2">
    <source>
        <dbReference type="SAM" id="SignalP"/>
    </source>
</evidence>
<feature type="chain" id="PRO_5042041779" evidence="2">
    <location>
        <begin position="18"/>
        <end position="83"/>
    </location>
</feature>
<dbReference type="Proteomes" id="UP001187734">
    <property type="component" value="Unassembled WGS sequence"/>
</dbReference>